<keyword evidence="3" id="KW-1003">Cell membrane</keyword>
<comment type="similarity">
    <text evidence="2 7">Belongs to the BI1 family.</text>
</comment>
<evidence type="ECO:0000256" key="1">
    <source>
        <dbReference type="ARBA" id="ARBA00004651"/>
    </source>
</evidence>
<feature type="transmembrane region" description="Helical" evidence="7">
    <location>
        <begin position="36"/>
        <end position="54"/>
    </location>
</feature>
<feature type="transmembrane region" description="Helical" evidence="7">
    <location>
        <begin position="115"/>
        <end position="135"/>
    </location>
</feature>
<evidence type="ECO:0000256" key="2">
    <source>
        <dbReference type="ARBA" id="ARBA00010350"/>
    </source>
</evidence>
<protein>
    <submittedName>
        <fullName evidence="8">BAX inhibitor (BI)-1 like protein (UPF0005 domain)</fullName>
    </submittedName>
</protein>
<evidence type="ECO:0000313" key="8">
    <source>
        <dbReference type="EMBL" id="ARQ96908.1"/>
    </source>
</evidence>
<keyword evidence="6 7" id="KW-0472">Membrane</keyword>
<feature type="transmembrane region" description="Helical" evidence="7">
    <location>
        <begin position="171"/>
        <end position="188"/>
    </location>
</feature>
<dbReference type="EMBL" id="CP015578">
    <property type="protein sequence ID" value="ARQ96908.1"/>
    <property type="molecule type" value="Genomic_DNA"/>
</dbReference>
<evidence type="ECO:0000313" key="9">
    <source>
        <dbReference type="Proteomes" id="UP000202031"/>
    </source>
</evidence>
<feature type="transmembrane region" description="Helical" evidence="7">
    <location>
        <begin position="200"/>
        <end position="226"/>
    </location>
</feature>
<keyword evidence="5 7" id="KW-1133">Transmembrane helix</keyword>
<dbReference type="Proteomes" id="UP000202031">
    <property type="component" value="Chromosome"/>
</dbReference>
<dbReference type="GO" id="GO:0005886">
    <property type="term" value="C:plasma membrane"/>
    <property type="evidence" value="ECO:0007669"/>
    <property type="project" value="UniProtKB-SubCell"/>
</dbReference>
<dbReference type="InterPro" id="IPR006214">
    <property type="entry name" value="Bax_inhibitor_1-related"/>
</dbReference>
<evidence type="ECO:0000256" key="6">
    <source>
        <dbReference type="ARBA" id="ARBA00023136"/>
    </source>
</evidence>
<dbReference type="Pfam" id="PF01027">
    <property type="entry name" value="Bax1-I"/>
    <property type="match status" value="1"/>
</dbReference>
<accession>A0A1X9SL06</accession>
<dbReference type="InterPro" id="IPR006213">
    <property type="entry name" value="Bax_inhbtr1_CS"/>
</dbReference>
<dbReference type="PROSITE" id="PS01243">
    <property type="entry name" value="BI1"/>
    <property type="match status" value="1"/>
</dbReference>
<feature type="transmembrane region" description="Helical" evidence="7">
    <location>
        <begin position="84"/>
        <end position="103"/>
    </location>
</feature>
<dbReference type="PANTHER" id="PTHR23291:SF115">
    <property type="entry name" value="MODULATOR OF FTSH PROTEASE YCCA"/>
    <property type="match status" value="1"/>
</dbReference>
<name>A0A1X9SL06_9BACT</name>
<gene>
    <name evidence="8" type="ORF">CLAN_0132</name>
</gene>
<feature type="transmembrane region" description="Helical" evidence="7">
    <location>
        <begin position="147"/>
        <end position="165"/>
    </location>
</feature>
<dbReference type="KEGG" id="clx:CLAN_0132"/>
<reference evidence="9" key="1">
    <citation type="journal article" date="2017" name="Genome Biol. Evol.">
        <title>Comparative Genomic Analysis Identifies a Campylobacter Clade Deficient in Selenium Metabolism.</title>
        <authorList>
            <person name="Miller W.G."/>
            <person name="Yee E."/>
            <person name="Lopes B.S."/>
            <person name="Chapman M.H."/>
            <person name="Huynh S."/>
            <person name="Bono J.L."/>
            <person name="Parker C.T."/>
            <person name="Strachan N.J.C."/>
            <person name="Forbes K.J."/>
        </authorList>
    </citation>
    <scope>NUCLEOTIDE SEQUENCE [LARGE SCALE GENOMIC DNA]</scope>
    <source>
        <strain evidence="9">NCTC 13004</strain>
    </source>
</reference>
<organism evidence="8 9">
    <name type="scientific">Campylobacter lanienae NCTC 13004</name>
    <dbReference type="NCBI Taxonomy" id="1031753"/>
    <lineage>
        <taxon>Bacteria</taxon>
        <taxon>Pseudomonadati</taxon>
        <taxon>Campylobacterota</taxon>
        <taxon>Epsilonproteobacteria</taxon>
        <taxon>Campylobacterales</taxon>
        <taxon>Campylobacteraceae</taxon>
        <taxon>Campylobacter</taxon>
    </lineage>
</organism>
<dbReference type="PANTHER" id="PTHR23291">
    <property type="entry name" value="BAX INHIBITOR-RELATED"/>
    <property type="match status" value="1"/>
</dbReference>
<comment type="subcellular location">
    <subcellularLocation>
        <location evidence="1">Cell membrane</location>
        <topology evidence="1">Multi-pass membrane protein</topology>
    </subcellularLocation>
</comment>
<evidence type="ECO:0000256" key="4">
    <source>
        <dbReference type="ARBA" id="ARBA00022692"/>
    </source>
</evidence>
<dbReference type="GeneID" id="46920604"/>
<dbReference type="CDD" id="cd10432">
    <property type="entry name" value="BI-1-like_bacterial"/>
    <property type="match status" value="1"/>
</dbReference>
<reference evidence="9" key="2">
    <citation type="journal article" date="2017" name="Genome Biol. Evol.">
        <title>Comparative genomic analysis identifies a Campylobacter clade deficient in selenium metabolism.</title>
        <authorList>
            <person name="Miller W.G."/>
            <person name="Yee E."/>
            <person name="Lopes B.S."/>
            <person name="Chapman M.H."/>
            <person name="Huynh S."/>
            <person name="Bono J.L."/>
            <person name="Parker C.T."/>
            <person name="Strachan N.J.C."/>
            <person name="Forbes K.J."/>
        </authorList>
    </citation>
    <scope>NUCLEOTIDE SEQUENCE [LARGE SCALE GENOMIC DNA]</scope>
    <source>
        <strain evidence="9">NCTC 13004</strain>
    </source>
</reference>
<evidence type="ECO:0000256" key="5">
    <source>
        <dbReference type="ARBA" id="ARBA00022989"/>
    </source>
</evidence>
<evidence type="ECO:0000256" key="3">
    <source>
        <dbReference type="ARBA" id="ARBA00022475"/>
    </source>
</evidence>
<evidence type="ECO:0000256" key="7">
    <source>
        <dbReference type="RuleBase" id="RU004379"/>
    </source>
</evidence>
<dbReference type="RefSeq" id="WP_096015656.1">
    <property type="nucleotide sequence ID" value="NZ_CP015578.1"/>
</dbReference>
<dbReference type="AlphaFoldDB" id="A0A1X9SL06"/>
<sequence>MSLYNRNLSSQQSDFSRAYESEQSISARATFVKQTYKLLSASLLAATAGAYIGVDYVKSFSWVLLILEFAMLFGLFFTRKNPTLALFLLFGFTFVSGLTLGPALNTYIGAGMGHIITQAFLMTTVAFGGLTIFAFNTKRDFSSMGKMLFITLIVIVVAGLLNLFFQSTMLATIISAVGAILFSAYILYDTQMILRGGYDSPVLAAVSLYLDILNLFISLLNLLGIFNRE</sequence>
<feature type="transmembrane region" description="Helical" evidence="7">
    <location>
        <begin position="60"/>
        <end position="77"/>
    </location>
</feature>
<keyword evidence="4 7" id="KW-0812">Transmembrane</keyword>
<proteinExistence type="inferred from homology"/>